<reference evidence="1" key="1">
    <citation type="journal article" date="2018" name="Int. J. Syst. Evol. Microbiol.">
        <title>Jatrophihabitans telluris sp. nov., isolated from sediment soil of lava forest wetlands and the emended description of the genus Jatrophihabitans.</title>
        <authorList>
            <person name="Lee K.C."/>
            <person name="Suh M.K."/>
            <person name="Eom M.K."/>
            <person name="Kim K.K."/>
            <person name="Kim J.S."/>
            <person name="Kim D.S."/>
            <person name="Ko S.H."/>
            <person name="Shin Y.K."/>
            <person name="Lee J.S."/>
        </authorList>
    </citation>
    <scope>NUCLEOTIDE SEQUENCE</scope>
    <source>
        <strain evidence="1">N237</strain>
    </source>
</reference>
<reference evidence="1" key="2">
    <citation type="submission" date="2022-05" db="EMBL/GenBank/DDBJ databases">
        <authorList>
            <person name="Kim J.-S."/>
            <person name="Lee K."/>
            <person name="Suh M."/>
            <person name="Eom M."/>
            <person name="Kim J.-S."/>
            <person name="Kim D.-S."/>
            <person name="Ko S.-H."/>
            <person name="Shin Y."/>
            <person name="Lee J.-S."/>
        </authorList>
    </citation>
    <scope>NUCLEOTIDE SEQUENCE</scope>
    <source>
        <strain evidence="1">N237</strain>
    </source>
</reference>
<evidence type="ECO:0000313" key="1">
    <source>
        <dbReference type="EMBL" id="UQX89245.1"/>
    </source>
</evidence>
<evidence type="ECO:0008006" key="3">
    <source>
        <dbReference type="Google" id="ProtNLM"/>
    </source>
</evidence>
<dbReference type="RefSeq" id="WP_249773141.1">
    <property type="nucleotide sequence ID" value="NZ_CP097332.1"/>
</dbReference>
<protein>
    <recommendedName>
        <fullName evidence="3">HEAT repeat domain-containing protein</fullName>
    </recommendedName>
</protein>
<proteinExistence type="predicted"/>
<gene>
    <name evidence="1" type="ORF">M6D93_04385</name>
</gene>
<evidence type="ECO:0000313" key="2">
    <source>
        <dbReference type="Proteomes" id="UP001056336"/>
    </source>
</evidence>
<organism evidence="1 2">
    <name type="scientific">Jatrophihabitans telluris</name>
    <dbReference type="NCBI Taxonomy" id="2038343"/>
    <lineage>
        <taxon>Bacteria</taxon>
        <taxon>Bacillati</taxon>
        <taxon>Actinomycetota</taxon>
        <taxon>Actinomycetes</taxon>
        <taxon>Jatrophihabitantales</taxon>
        <taxon>Jatrophihabitantaceae</taxon>
        <taxon>Jatrophihabitans</taxon>
    </lineage>
</organism>
<keyword evidence="2" id="KW-1185">Reference proteome</keyword>
<name>A0ABY4R0K9_9ACTN</name>
<dbReference type="Proteomes" id="UP001056336">
    <property type="component" value="Chromosome"/>
</dbReference>
<dbReference type="EMBL" id="CP097332">
    <property type="protein sequence ID" value="UQX89245.1"/>
    <property type="molecule type" value="Genomic_DNA"/>
</dbReference>
<sequence>MKRAKGPMSATEFISEKERRIRDDPTYRAEVERAAAEQADRARQRSKAEEPVLRDLVSAGVSVGSLYDLYKVPEELPSAMPVLIEHLARDYPDSVYTAIGSALGNGVARPWWADLASLYLSTGKAEVRDRLAAALSQCAVKAHYEELLTFLADETLGESRIYFLRTVNRIGNRKSPGAGRAVVARFADDPVLGKEAGAILAGKGPND</sequence>
<accession>A0ABY4R0K9</accession>